<reference evidence="2 3" key="1">
    <citation type="submission" date="2015-11" db="EMBL/GenBank/DDBJ databases">
        <title>Genomic analysis of 38 Legionella species identifies large and diverse effector repertoires.</title>
        <authorList>
            <person name="Burstein D."/>
            <person name="Amaro F."/>
            <person name="Zusman T."/>
            <person name="Lifshitz Z."/>
            <person name="Cohen O."/>
            <person name="Gilbert J.A."/>
            <person name="Pupko T."/>
            <person name="Shuman H.A."/>
            <person name="Segal G."/>
        </authorList>
    </citation>
    <scope>NUCLEOTIDE SEQUENCE [LARGE SCALE GENOMIC DNA]</scope>
    <source>
        <strain evidence="2 3">BL-540</strain>
    </source>
</reference>
<organism evidence="2 3">
    <name type="scientific">Legionella jordanis</name>
    <dbReference type="NCBI Taxonomy" id="456"/>
    <lineage>
        <taxon>Bacteria</taxon>
        <taxon>Pseudomonadati</taxon>
        <taxon>Pseudomonadota</taxon>
        <taxon>Gammaproteobacteria</taxon>
        <taxon>Legionellales</taxon>
        <taxon>Legionellaceae</taxon>
        <taxon>Legionella</taxon>
    </lineage>
</organism>
<dbReference type="STRING" id="456.Ljor_1855"/>
<evidence type="ECO:0000259" key="1">
    <source>
        <dbReference type="PROSITE" id="PS50914"/>
    </source>
</evidence>
<feature type="domain" description="BON" evidence="1">
    <location>
        <begin position="1"/>
        <end position="66"/>
    </location>
</feature>
<comment type="caution">
    <text evidence="2">The sequence shown here is derived from an EMBL/GenBank/DDBJ whole genome shotgun (WGS) entry which is preliminary data.</text>
</comment>
<accession>A0A0W0VCD6</accession>
<dbReference type="PATRIC" id="fig|456.5.peg.1979"/>
<dbReference type="EMBL" id="LNYJ01000011">
    <property type="protein sequence ID" value="KTD17549.1"/>
    <property type="molecule type" value="Genomic_DNA"/>
</dbReference>
<dbReference type="PROSITE" id="PS50914">
    <property type="entry name" value="BON"/>
    <property type="match status" value="2"/>
</dbReference>
<dbReference type="PANTHER" id="PTHR34606:SF15">
    <property type="entry name" value="BON DOMAIN-CONTAINING PROTEIN"/>
    <property type="match status" value="1"/>
</dbReference>
<gene>
    <name evidence="2" type="ORF">Ljor_1855</name>
</gene>
<evidence type="ECO:0000313" key="2">
    <source>
        <dbReference type="EMBL" id="KTD17549.1"/>
    </source>
</evidence>
<name>A0A0W0VCD6_9GAMM</name>
<feature type="domain" description="BON" evidence="1">
    <location>
        <begin position="72"/>
        <end position="144"/>
    </location>
</feature>
<sequence length="149" mass="16523">MISRVHISVCIVLGEFMSKVKMRIVEGVVYLSGQLDSHSDYEKVIILVESTKGIKDVNAEELQVQGQEQSLTDCYLTAKVKGALIREDIFGKDICSWPLIIHSENGRVLLSGSVNSIKQKESILRVVKEVHGVAQIEDELQLISCPKDG</sequence>
<dbReference type="InterPro" id="IPR007055">
    <property type="entry name" value="BON_dom"/>
</dbReference>
<dbReference type="Gene3D" id="3.30.1340.30">
    <property type="match status" value="1"/>
</dbReference>
<evidence type="ECO:0000313" key="3">
    <source>
        <dbReference type="Proteomes" id="UP000055035"/>
    </source>
</evidence>
<keyword evidence="3" id="KW-1185">Reference proteome</keyword>
<dbReference type="InterPro" id="IPR051686">
    <property type="entry name" value="Lipoprotein_DolP"/>
</dbReference>
<dbReference type="PANTHER" id="PTHR34606">
    <property type="entry name" value="BON DOMAIN-CONTAINING PROTEIN"/>
    <property type="match status" value="1"/>
</dbReference>
<protein>
    <submittedName>
        <fullName evidence="2">Osmotically inducible protein Y</fullName>
    </submittedName>
</protein>
<dbReference type="Pfam" id="PF04972">
    <property type="entry name" value="BON"/>
    <property type="match status" value="2"/>
</dbReference>
<dbReference type="Proteomes" id="UP000055035">
    <property type="component" value="Unassembled WGS sequence"/>
</dbReference>
<proteinExistence type="predicted"/>
<dbReference type="AlphaFoldDB" id="A0A0W0VCD6"/>